<dbReference type="NCBIfam" id="NF038196">
    <property type="entry name" value="ferrodoxin_EFR1"/>
    <property type="match status" value="1"/>
</dbReference>
<dbReference type="PROSITE" id="PS00198">
    <property type="entry name" value="4FE4S_FER_1"/>
    <property type="match status" value="1"/>
</dbReference>
<sequence>MPLQMKVGVLIGSITGNTEHFAHVIMDELKKYDPTLTFEEYLINVEMNKKNTQADYAYPNCDAYLIGASTEAFGIPVYVRQYLESMPFENLKKKYVLTFSTCAGKSGHLQFAIEQILIASQALPVTYIQCIYPGNFVHFSKVYAKQIKQQIILDMPSKCAMFVNSLKTDRYNFERQPKSCSYGLMYKVQHLRIPIKFIVLDDCTGCGACVSNCPSGILRLENNMAVFTNTHCWVCQWREWFKVTFLSSDVLRQIQINISTHHNLHFISICKTIQN</sequence>
<protein>
    <submittedName>
        <fullName evidence="3">4Fe-4S_ferredoxin iron-sulfur binding domain protein</fullName>
    </submittedName>
</protein>
<accession>A0ABP1KM48</accession>
<gene>
    <name evidence="2" type="ORF">HINF_LOCUS50512</name>
    <name evidence="3" type="ORF">HINF_LOCUS50513</name>
</gene>
<evidence type="ECO:0000313" key="2">
    <source>
        <dbReference type="EMBL" id="CAL6062947.1"/>
    </source>
</evidence>
<dbReference type="InterPro" id="IPR029039">
    <property type="entry name" value="Flavoprotein-like_sf"/>
</dbReference>
<dbReference type="SUPFAM" id="SSF52218">
    <property type="entry name" value="Flavoproteins"/>
    <property type="match status" value="1"/>
</dbReference>
<dbReference type="InterPro" id="IPR017896">
    <property type="entry name" value="4Fe4S_Fe-S-bd"/>
</dbReference>
<dbReference type="Proteomes" id="UP001642409">
    <property type="component" value="Unassembled WGS sequence"/>
</dbReference>
<evidence type="ECO:0000259" key="1">
    <source>
        <dbReference type="PROSITE" id="PS51379"/>
    </source>
</evidence>
<dbReference type="EMBL" id="CAXDID020000242">
    <property type="protein sequence ID" value="CAL6062947.1"/>
    <property type="molecule type" value="Genomic_DNA"/>
</dbReference>
<dbReference type="PROSITE" id="PS51379">
    <property type="entry name" value="4FE4S_FER_2"/>
    <property type="match status" value="1"/>
</dbReference>
<dbReference type="SUPFAM" id="SSF54862">
    <property type="entry name" value="4Fe-4S ferredoxins"/>
    <property type="match status" value="1"/>
</dbReference>
<evidence type="ECO:0000313" key="3">
    <source>
        <dbReference type="EMBL" id="CAL6062948.1"/>
    </source>
</evidence>
<dbReference type="Gene3D" id="3.40.50.360">
    <property type="match status" value="1"/>
</dbReference>
<dbReference type="EMBL" id="CAXDID020000242">
    <property type="protein sequence ID" value="CAL6062948.1"/>
    <property type="molecule type" value="Genomic_DNA"/>
</dbReference>
<dbReference type="InterPro" id="IPR017900">
    <property type="entry name" value="4Fe4S_Fe_S_CS"/>
</dbReference>
<organism evidence="3 4">
    <name type="scientific">Hexamita inflata</name>
    <dbReference type="NCBI Taxonomy" id="28002"/>
    <lineage>
        <taxon>Eukaryota</taxon>
        <taxon>Metamonada</taxon>
        <taxon>Diplomonadida</taxon>
        <taxon>Hexamitidae</taxon>
        <taxon>Hexamitinae</taxon>
        <taxon>Hexamita</taxon>
    </lineage>
</organism>
<dbReference type="Pfam" id="PF00037">
    <property type="entry name" value="Fer4"/>
    <property type="match status" value="1"/>
</dbReference>
<dbReference type="Gene3D" id="3.30.70.20">
    <property type="match status" value="1"/>
</dbReference>
<evidence type="ECO:0000313" key="4">
    <source>
        <dbReference type="Proteomes" id="UP001642409"/>
    </source>
</evidence>
<dbReference type="InterPro" id="IPR047964">
    <property type="entry name" value="EFR1-like"/>
</dbReference>
<keyword evidence="4" id="KW-1185">Reference proteome</keyword>
<name>A0ABP1KM48_9EUKA</name>
<proteinExistence type="predicted"/>
<reference evidence="3 4" key="1">
    <citation type="submission" date="2024-07" db="EMBL/GenBank/DDBJ databases">
        <authorList>
            <person name="Akdeniz Z."/>
        </authorList>
    </citation>
    <scope>NUCLEOTIDE SEQUENCE [LARGE SCALE GENOMIC DNA]</scope>
</reference>
<comment type="caution">
    <text evidence="3">The sequence shown here is derived from an EMBL/GenBank/DDBJ whole genome shotgun (WGS) entry which is preliminary data.</text>
</comment>
<feature type="domain" description="4Fe-4S ferredoxin-type" evidence="1">
    <location>
        <begin position="194"/>
        <end position="223"/>
    </location>
</feature>